<protein>
    <submittedName>
        <fullName evidence="10">Response regulator transcription factor</fullName>
    </submittedName>
</protein>
<name>A0A3R5Y8N8_9BACT</name>
<evidence type="ECO:0000313" key="10">
    <source>
        <dbReference type="EMBL" id="QAR34357.1"/>
    </source>
</evidence>
<dbReference type="OrthoDB" id="9790454at2"/>
<gene>
    <name evidence="10" type="ORF">EP073_13375</name>
</gene>
<dbReference type="PROSITE" id="PS50110">
    <property type="entry name" value="RESPONSE_REGULATORY"/>
    <property type="match status" value="1"/>
</dbReference>
<evidence type="ECO:0000313" key="11">
    <source>
        <dbReference type="Proteomes" id="UP000287502"/>
    </source>
</evidence>
<dbReference type="Gene3D" id="1.10.10.10">
    <property type="entry name" value="Winged helix-like DNA-binding domain superfamily/Winged helix DNA-binding domain"/>
    <property type="match status" value="1"/>
</dbReference>
<accession>A0A3R5Y8N8</accession>
<dbReference type="Pfam" id="PF00486">
    <property type="entry name" value="Trans_reg_C"/>
    <property type="match status" value="1"/>
</dbReference>
<keyword evidence="2" id="KW-0902">Two-component regulatory system</keyword>
<dbReference type="GO" id="GO:0000156">
    <property type="term" value="F:phosphorelay response regulator activity"/>
    <property type="evidence" value="ECO:0007669"/>
    <property type="project" value="TreeGrafter"/>
</dbReference>
<dbReference type="InterPro" id="IPR036388">
    <property type="entry name" value="WH-like_DNA-bd_sf"/>
</dbReference>
<dbReference type="GO" id="GO:0006355">
    <property type="term" value="P:regulation of DNA-templated transcription"/>
    <property type="evidence" value="ECO:0007669"/>
    <property type="project" value="InterPro"/>
</dbReference>
<feature type="domain" description="OmpR/PhoB-type" evidence="9">
    <location>
        <begin position="124"/>
        <end position="224"/>
    </location>
</feature>
<dbReference type="Gene3D" id="6.10.250.690">
    <property type="match status" value="1"/>
</dbReference>
<dbReference type="PANTHER" id="PTHR48111:SF36">
    <property type="entry name" value="TRANSCRIPTIONAL REGULATORY PROTEIN CUTR"/>
    <property type="match status" value="1"/>
</dbReference>
<dbReference type="FunFam" id="1.10.10.10:FF:000005">
    <property type="entry name" value="Two-component system response regulator"/>
    <property type="match status" value="1"/>
</dbReference>
<evidence type="ECO:0000259" key="9">
    <source>
        <dbReference type="PROSITE" id="PS51755"/>
    </source>
</evidence>
<dbReference type="RefSeq" id="WP_128467662.1">
    <property type="nucleotide sequence ID" value="NZ_CP035108.1"/>
</dbReference>
<dbReference type="InterPro" id="IPR001789">
    <property type="entry name" value="Sig_transdc_resp-reg_receiver"/>
</dbReference>
<evidence type="ECO:0000256" key="3">
    <source>
        <dbReference type="ARBA" id="ARBA00023015"/>
    </source>
</evidence>
<dbReference type="GO" id="GO:0000976">
    <property type="term" value="F:transcription cis-regulatory region binding"/>
    <property type="evidence" value="ECO:0007669"/>
    <property type="project" value="TreeGrafter"/>
</dbReference>
<dbReference type="SUPFAM" id="SSF52172">
    <property type="entry name" value="CheY-like"/>
    <property type="match status" value="1"/>
</dbReference>
<dbReference type="SMART" id="SM00448">
    <property type="entry name" value="REC"/>
    <property type="match status" value="1"/>
</dbReference>
<dbReference type="SMART" id="SM00862">
    <property type="entry name" value="Trans_reg_C"/>
    <property type="match status" value="1"/>
</dbReference>
<sequence length="227" mass="25385">MRILIVEDEPELNEQLRRTLEAQKYSADCAYDGEQALDRLAEVPYDLVLLDVMLPKLDGFALLREARNMGIDSPVLMLTARTGTGDKIKGLDSGADDYLTKPFSTDELLARVRALLRRAGGQTASVLRAGSLSLDTVKREVAVDGKAVELTQREFSILEFLMYNKNRAVSRFSLAEHVWGDDFEPFSMSNFMDVHIKNLRKKINAADGESVVKTIRGVGYIIRDGQE</sequence>
<dbReference type="PROSITE" id="PS51755">
    <property type="entry name" value="OMPR_PHOB"/>
    <property type="match status" value="1"/>
</dbReference>
<dbReference type="InterPro" id="IPR039420">
    <property type="entry name" value="WalR-like"/>
</dbReference>
<feature type="DNA-binding region" description="OmpR/PhoB-type" evidence="7">
    <location>
        <begin position="124"/>
        <end position="224"/>
    </location>
</feature>
<dbReference type="InterPro" id="IPR011006">
    <property type="entry name" value="CheY-like_superfamily"/>
</dbReference>
<dbReference type="Proteomes" id="UP000287502">
    <property type="component" value="Chromosome"/>
</dbReference>
<dbReference type="KEGG" id="gtl:EP073_13375"/>
<dbReference type="Pfam" id="PF00072">
    <property type="entry name" value="Response_reg"/>
    <property type="match status" value="1"/>
</dbReference>
<dbReference type="PANTHER" id="PTHR48111">
    <property type="entry name" value="REGULATOR OF RPOS"/>
    <property type="match status" value="1"/>
</dbReference>
<reference evidence="10 11" key="1">
    <citation type="submission" date="2019-01" db="EMBL/GenBank/DDBJ databases">
        <title>Geovibrio thiophilus DSM 11263, complete genome.</title>
        <authorList>
            <person name="Spring S."/>
            <person name="Bunk B."/>
            <person name="Sproer C."/>
        </authorList>
    </citation>
    <scope>NUCLEOTIDE SEQUENCE [LARGE SCALE GENOMIC DNA]</scope>
    <source>
        <strain evidence="10 11">DSM 11263</strain>
    </source>
</reference>
<evidence type="ECO:0000256" key="4">
    <source>
        <dbReference type="ARBA" id="ARBA00023125"/>
    </source>
</evidence>
<organism evidence="10 11">
    <name type="scientific">Geovibrio thiophilus</name>
    <dbReference type="NCBI Taxonomy" id="139438"/>
    <lineage>
        <taxon>Bacteria</taxon>
        <taxon>Pseudomonadati</taxon>
        <taxon>Deferribacterota</taxon>
        <taxon>Deferribacteres</taxon>
        <taxon>Deferribacterales</taxon>
        <taxon>Geovibrionaceae</taxon>
        <taxon>Geovibrio</taxon>
    </lineage>
</organism>
<keyword evidence="11" id="KW-1185">Reference proteome</keyword>
<dbReference type="EMBL" id="CP035108">
    <property type="protein sequence ID" value="QAR34357.1"/>
    <property type="molecule type" value="Genomic_DNA"/>
</dbReference>
<keyword evidence="1 6" id="KW-0597">Phosphoprotein</keyword>
<evidence type="ECO:0000259" key="8">
    <source>
        <dbReference type="PROSITE" id="PS50110"/>
    </source>
</evidence>
<keyword evidence="4 7" id="KW-0238">DNA-binding</keyword>
<feature type="domain" description="Response regulatory" evidence="8">
    <location>
        <begin position="2"/>
        <end position="116"/>
    </location>
</feature>
<feature type="modified residue" description="4-aspartylphosphate" evidence="6">
    <location>
        <position position="51"/>
    </location>
</feature>
<evidence type="ECO:0000256" key="7">
    <source>
        <dbReference type="PROSITE-ProRule" id="PRU01091"/>
    </source>
</evidence>
<keyword evidence="5" id="KW-0804">Transcription</keyword>
<evidence type="ECO:0000256" key="6">
    <source>
        <dbReference type="PROSITE-ProRule" id="PRU00169"/>
    </source>
</evidence>
<proteinExistence type="predicted"/>
<dbReference type="FunFam" id="3.40.50.2300:FF:000002">
    <property type="entry name" value="DNA-binding response regulator PhoP"/>
    <property type="match status" value="1"/>
</dbReference>
<dbReference type="InterPro" id="IPR001867">
    <property type="entry name" value="OmpR/PhoB-type_DNA-bd"/>
</dbReference>
<evidence type="ECO:0000256" key="1">
    <source>
        <dbReference type="ARBA" id="ARBA00022553"/>
    </source>
</evidence>
<dbReference type="AlphaFoldDB" id="A0A3R5Y8N8"/>
<evidence type="ECO:0000256" key="2">
    <source>
        <dbReference type="ARBA" id="ARBA00023012"/>
    </source>
</evidence>
<evidence type="ECO:0000256" key="5">
    <source>
        <dbReference type="ARBA" id="ARBA00023163"/>
    </source>
</evidence>
<keyword evidence="3" id="KW-0805">Transcription regulation</keyword>
<dbReference type="GO" id="GO:0005829">
    <property type="term" value="C:cytosol"/>
    <property type="evidence" value="ECO:0007669"/>
    <property type="project" value="TreeGrafter"/>
</dbReference>
<dbReference type="CDD" id="cd00383">
    <property type="entry name" value="trans_reg_C"/>
    <property type="match status" value="1"/>
</dbReference>
<dbReference type="Gene3D" id="3.40.50.2300">
    <property type="match status" value="1"/>
</dbReference>
<dbReference type="GO" id="GO:0032993">
    <property type="term" value="C:protein-DNA complex"/>
    <property type="evidence" value="ECO:0007669"/>
    <property type="project" value="TreeGrafter"/>
</dbReference>